<evidence type="ECO:0000256" key="2">
    <source>
        <dbReference type="ARBA" id="ARBA00022801"/>
    </source>
</evidence>
<evidence type="ECO:0008006" key="10">
    <source>
        <dbReference type="Google" id="ProtNLM"/>
    </source>
</evidence>
<protein>
    <recommendedName>
        <fullName evidence="10">AAA domain-containing protein</fullName>
    </recommendedName>
</protein>
<feature type="region of interest" description="Disordered" evidence="5">
    <location>
        <begin position="189"/>
        <end position="208"/>
    </location>
</feature>
<feature type="region of interest" description="Disordered" evidence="5">
    <location>
        <begin position="583"/>
        <end position="605"/>
    </location>
</feature>
<name>A0ABP8DWR7_9MICO</name>
<evidence type="ECO:0000313" key="9">
    <source>
        <dbReference type="Proteomes" id="UP001501594"/>
    </source>
</evidence>
<keyword evidence="9" id="KW-1185">Reference proteome</keyword>
<gene>
    <name evidence="8" type="ORF">GCM10022256_00570</name>
</gene>
<reference evidence="9" key="1">
    <citation type="journal article" date="2019" name="Int. J. Syst. Evol. Microbiol.">
        <title>The Global Catalogue of Microorganisms (GCM) 10K type strain sequencing project: providing services to taxonomists for standard genome sequencing and annotation.</title>
        <authorList>
            <consortium name="The Broad Institute Genomics Platform"/>
            <consortium name="The Broad Institute Genome Sequencing Center for Infectious Disease"/>
            <person name="Wu L."/>
            <person name="Ma J."/>
        </authorList>
    </citation>
    <scope>NUCLEOTIDE SEQUENCE [LARGE SCALE GENOMIC DNA]</scope>
    <source>
        <strain evidence="9">JCM 17442</strain>
    </source>
</reference>
<dbReference type="Pfam" id="PF13087">
    <property type="entry name" value="AAA_12"/>
    <property type="match status" value="1"/>
</dbReference>
<proteinExistence type="predicted"/>
<dbReference type="Gene3D" id="3.40.50.300">
    <property type="entry name" value="P-loop containing nucleotide triphosphate hydrolases"/>
    <property type="match status" value="2"/>
</dbReference>
<comment type="caution">
    <text evidence="8">The sequence shown here is derived from an EMBL/GenBank/DDBJ whole genome shotgun (WGS) entry which is preliminary data.</text>
</comment>
<keyword evidence="2" id="KW-0378">Hydrolase</keyword>
<feature type="compositionally biased region" description="Pro residues" evidence="5">
    <location>
        <begin position="628"/>
        <end position="638"/>
    </location>
</feature>
<evidence type="ECO:0000259" key="7">
    <source>
        <dbReference type="Pfam" id="PF18741"/>
    </source>
</evidence>
<accession>A0ABP8DWR7</accession>
<organism evidence="8 9">
    <name type="scientific">Frondihabitans peucedani</name>
    <dbReference type="NCBI Taxonomy" id="598626"/>
    <lineage>
        <taxon>Bacteria</taxon>
        <taxon>Bacillati</taxon>
        <taxon>Actinomycetota</taxon>
        <taxon>Actinomycetes</taxon>
        <taxon>Micrococcales</taxon>
        <taxon>Microbacteriaceae</taxon>
        <taxon>Frondihabitans</taxon>
    </lineage>
</organism>
<dbReference type="InterPro" id="IPR041679">
    <property type="entry name" value="DNA2/NAM7-like_C"/>
</dbReference>
<dbReference type="EMBL" id="BAABAU010000001">
    <property type="protein sequence ID" value="GAA4264445.1"/>
    <property type="molecule type" value="Genomic_DNA"/>
</dbReference>
<feature type="region of interest" description="Disordered" evidence="5">
    <location>
        <begin position="621"/>
        <end position="658"/>
    </location>
</feature>
<evidence type="ECO:0000313" key="8">
    <source>
        <dbReference type="EMBL" id="GAA4264445.1"/>
    </source>
</evidence>
<evidence type="ECO:0000256" key="4">
    <source>
        <dbReference type="ARBA" id="ARBA00022840"/>
    </source>
</evidence>
<dbReference type="Pfam" id="PF18741">
    <property type="entry name" value="MTES_1575"/>
    <property type="match status" value="1"/>
</dbReference>
<feature type="domain" description="DNA2/NAM7 helicase-like C-terminal" evidence="6">
    <location>
        <begin position="219"/>
        <end position="421"/>
    </location>
</feature>
<evidence type="ECO:0000256" key="1">
    <source>
        <dbReference type="ARBA" id="ARBA00022741"/>
    </source>
</evidence>
<keyword evidence="1" id="KW-0547">Nucleotide-binding</keyword>
<dbReference type="PANTHER" id="PTHR43788">
    <property type="entry name" value="DNA2/NAM7 HELICASE FAMILY MEMBER"/>
    <property type="match status" value="1"/>
</dbReference>
<evidence type="ECO:0000256" key="3">
    <source>
        <dbReference type="ARBA" id="ARBA00022806"/>
    </source>
</evidence>
<dbReference type="Proteomes" id="UP001501594">
    <property type="component" value="Unassembled WGS sequence"/>
</dbReference>
<dbReference type="CDD" id="cd18808">
    <property type="entry name" value="SF1_C_Upf1"/>
    <property type="match status" value="1"/>
</dbReference>
<keyword evidence="3" id="KW-0347">Helicase</keyword>
<dbReference type="PANTHER" id="PTHR43788:SF8">
    <property type="entry name" value="DNA-BINDING PROTEIN SMUBP-2"/>
    <property type="match status" value="1"/>
</dbReference>
<evidence type="ECO:0000256" key="5">
    <source>
        <dbReference type="SAM" id="MobiDB-lite"/>
    </source>
</evidence>
<feature type="compositionally biased region" description="Polar residues" evidence="5">
    <location>
        <begin position="590"/>
        <end position="604"/>
    </location>
</feature>
<evidence type="ECO:0000259" key="6">
    <source>
        <dbReference type="Pfam" id="PF13087"/>
    </source>
</evidence>
<dbReference type="InterPro" id="IPR047187">
    <property type="entry name" value="SF1_C_Upf1"/>
</dbReference>
<sequence>MAWRRVLAPLRTAGLTAAYEALLTGDIPADFATSAFERGYAESAQDERLAVTGLSTFDPVRHNTQIGRYTETARALRSLQTTVAPHLVVGRRTFDPKTSGGRVGELQKQLDRQRGGLSVRDLMIKYLDLIVQATPCILVSPDSVARFFPAQGDLFDIVVFDEASQVRVADAIGAMGRANSIVVVGDSKQMPPTSFAEPSAGDDDDESVESNDFLLQDEESILAECVQARVERQFLSWHYRSQDESLIAFSNRYYYDEQLTSFPAPAHGQVDAGIDGHGISLVRVNGQFLRSGSTKELRTNPVEAEAIVAEVQQRFDASTDATPSVGVITFNAQQRTLIEALLRDSGDERIAEALEAKDGLFVKNLENVQGDERDTILFSTAFSKNDRGVLPLNFGPLTNYGGERRLNVAITRARRQVIMFSSFDPQDLRADETTSRGIKDLRAYLELAQKGPQQTLRARSGPLVTDRHRDEIAAALRERGLSVQTDVGLSDFKVDLVVATADDPDEPVLAILLDGVAWSQRRTVADRDALPIEVLEGLMHWPAVERVWLPEWLDDSAAVVERLEATTKDAVRRVEEAAAAEAEAVATATDGSRSNQPAEVTPATSVRLLPTETTLAPVAGSIGVAPSLTPPPPTPPRVVPRASTPALTGETTDDVESSVTAMREYEPVSARAAALTMDRPVVDVPASADPDMTPFTPWRPRVAGSIEVLDDWRRRANLAAIQEIVLEIVDAEGPVQSVRLAKLVASAFGLNKVSGPRILTVLECLPNHLERTSDENFVWPTDLDPEEWTGFRPVRDGSSRALETISNRELANAMADLVRRAAGMPEEELLRATLGVFGGVRLTTAIRGRLVEALRFAEGRGRVARGTGDLIVAGTGSRPTNDDVSSPAPLPSARLAAAATLTEEFDPSTATALLDAPTARLATTGADLFLSWERRKDVAEDRFFLVDEPIEGADTATVAVYNGSTKLGYLEAHKAGFYSRCLQRLGSALEVAGELSYDSQWFVHVPQKKAFVDFLDEREK</sequence>
<keyword evidence="4" id="KW-0067">ATP-binding</keyword>
<dbReference type="SUPFAM" id="SSF52540">
    <property type="entry name" value="P-loop containing nucleoside triphosphate hydrolases"/>
    <property type="match status" value="1"/>
</dbReference>
<dbReference type="InterPro" id="IPR050534">
    <property type="entry name" value="Coronavir_polyprotein_1ab"/>
</dbReference>
<feature type="domain" description="Restriction endonuclease type II-like" evidence="7">
    <location>
        <begin position="470"/>
        <end position="565"/>
    </location>
</feature>
<dbReference type="InterPro" id="IPR049468">
    <property type="entry name" value="Restrct_endonuc-II-like_dom"/>
</dbReference>
<dbReference type="InterPro" id="IPR027417">
    <property type="entry name" value="P-loop_NTPase"/>
</dbReference>